<gene>
    <name evidence="2" type="ORF">FJTKL_09443</name>
</gene>
<comment type="caution">
    <text evidence="2">The sequence shown here is derived from an EMBL/GenBank/DDBJ whole genome shotgun (WGS) entry which is preliminary data.</text>
</comment>
<protein>
    <submittedName>
        <fullName evidence="2">Uncharacterized protein</fullName>
    </submittedName>
</protein>
<sequence length="125" mass="13552">MRAPAPLSPDVDARPKATPNHVTIPALSSCILPHKRHPKAGPIAIGRVHMGGRMGCTRARGRTKPHRERGSQKEGAASRASEEAARYTNRPNPLPVSATNRDETGREPRPKTNTKTIDSRCSIHA</sequence>
<name>A0ABR4FCP5_9PEZI</name>
<keyword evidence="3" id="KW-1185">Reference proteome</keyword>
<dbReference type="EMBL" id="JBAWTH010000003">
    <property type="protein sequence ID" value="KAL2292473.1"/>
    <property type="molecule type" value="Genomic_DNA"/>
</dbReference>
<evidence type="ECO:0000313" key="2">
    <source>
        <dbReference type="EMBL" id="KAL2292473.1"/>
    </source>
</evidence>
<reference evidence="2 3" key="1">
    <citation type="submission" date="2024-03" db="EMBL/GenBank/DDBJ databases">
        <title>A high-quality draft genome sequence of Diaporthe vaccinii, a causative agent of upright dieback and viscid rot disease in cranberry plants.</title>
        <authorList>
            <person name="Sarrasin M."/>
            <person name="Lang B.F."/>
            <person name="Burger G."/>
        </authorList>
    </citation>
    <scope>NUCLEOTIDE SEQUENCE [LARGE SCALE GENOMIC DNA]</scope>
    <source>
        <strain evidence="2 3">IS7</strain>
    </source>
</reference>
<accession>A0ABR4FCP5</accession>
<feature type="region of interest" description="Disordered" evidence="1">
    <location>
        <begin position="1"/>
        <end position="21"/>
    </location>
</feature>
<organism evidence="2 3">
    <name type="scientific">Diaporthe vaccinii</name>
    <dbReference type="NCBI Taxonomy" id="105482"/>
    <lineage>
        <taxon>Eukaryota</taxon>
        <taxon>Fungi</taxon>
        <taxon>Dikarya</taxon>
        <taxon>Ascomycota</taxon>
        <taxon>Pezizomycotina</taxon>
        <taxon>Sordariomycetes</taxon>
        <taxon>Sordariomycetidae</taxon>
        <taxon>Diaporthales</taxon>
        <taxon>Diaporthaceae</taxon>
        <taxon>Diaporthe</taxon>
        <taxon>Diaporthe eres species complex</taxon>
    </lineage>
</organism>
<feature type="compositionally biased region" description="Basic and acidic residues" evidence="1">
    <location>
        <begin position="100"/>
        <end position="110"/>
    </location>
</feature>
<evidence type="ECO:0000256" key="1">
    <source>
        <dbReference type="SAM" id="MobiDB-lite"/>
    </source>
</evidence>
<proteinExistence type="predicted"/>
<dbReference type="PROSITE" id="PS51257">
    <property type="entry name" value="PROKAR_LIPOPROTEIN"/>
    <property type="match status" value="1"/>
</dbReference>
<feature type="region of interest" description="Disordered" evidence="1">
    <location>
        <begin position="33"/>
        <end position="125"/>
    </location>
</feature>
<evidence type="ECO:0000313" key="3">
    <source>
        <dbReference type="Proteomes" id="UP001600888"/>
    </source>
</evidence>
<dbReference type="Proteomes" id="UP001600888">
    <property type="component" value="Unassembled WGS sequence"/>
</dbReference>